<evidence type="ECO:0000313" key="1">
    <source>
        <dbReference type="EMBL" id="MBN2974770.1"/>
    </source>
</evidence>
<dbReference type="EMBL" id="JAFHKJ010000008">
    <property type="protein sequence ID" value="MBN2974770.1"/>
    <property type="molecule type" value="Genomic_DNA"/>
</dbReference>
<proteinExistence type="predicted"/>
<name>A0A9X0Y719_9PSED</name>
<dbReference type="AlphaFoldDB" id="A0A9X0Y719"/>
<evidence type="ECO:0000313" key="2">
    <source>
        <dbReference type="Proteomes" id="UP001154860"/>
    </source>
</evidence>
<protein>
    <submittedName>
        <fullName evidence="1">Type III secretion protein</fullName>
    </submittedName>
</protein>
<organism evidence="1 2">
    <name type="scientific">Pseudomonas lactucae</name>
    <dbReference type="NCBI Taxonomy" id="2813360"/>
    <lineage>
        <taxon>Bacteria</taxon>
        <taxon>Pseudomonadati</taxon>
        <taxon>Pseudomonadota</taxon>
        <taxon>Gammaproteobacteria</taxon>
        <taxon>Pseudomonadales</taxon>
        <taxon>Pseudomonadaceae</taxon>
        <taxon>Pseudomonas</taxon>
    </lineage>
</organism>
<dbReference type="RefSeq" id="WP_205490654.1">
    <property type="nucleotide sequence ID" value="NZ_JAFHKI010000092.1"/>
</dbReference>
<reference evidence="1 2" key="2">
    <citation type="journal article" date="2023" name="Plant Pathol.">
        <title>Dismantling and reorganizing Pseudomonas marginalis sensu#lato.</title>
        <authorList>
            <person name="Sawada H."/>
            <person name="Fujikawa T."/>
            <person name="Satou M."/>
        </authorList>
    </citation>
    <scope>NUCLEOTIDE SEQUENCE [LARGE SCALE GENOMIC DNA]</scope>
    <source>
        <strain evidence="1 2">MAFF 301381</strain>
    </source>
</reference>
<reference evidence="1 2" key="1">
    <citation type="journal article" date="2021" name="Int. J. Syst. Evol. Microbiol.">
        <title>Pseudomonas lactucae sp. nov., a pathogen causing bacterial rot of lettuce in Japan.</title>
        <authorList>
            <person name="Sawada H."/>
            <person name="Fujikawa T."/>
            <person name="Satou M."/>
        </authorList>
    </citation>
    <scope>NUCLEOTIDE SEQUENCE [LARGE SCALE GENOMIC DNA]</scope>
    <source>
        <strain evidence="1 2">MAFF 301381</strain>
    </source>
</reference>
<comment type="caution">
    <text evidence="1">The sequence shown here is derived from an EMBL/GenBank/DDBJ whole genome shotgun (WGS) entry which is preliminary data.</text>
</comment>
<gene>
    <name evidence="1" type="ORF">JWR99_01720</name>
</gene>
<sequence>MSEPLAWARWWFYPWNHAHDGWEELKSVRVDALCRAEHVRASIALNIAPSPPPPPHLTILRLALASNEQLQQMLALLGHICHSSFDGAVSEAQHLWCMRLSKAITVDTLLPSHADPLQLMLVWVDPAVWQRLRLRFAPQRVLQLEAQRPALHETHGRLDTLWKALVWRVTSPIDEDYRTP</sequence>
<accession>A0A9X0Y719</accession>
<dbReference type="Proteomes" id="UP001154860">
    <property type="component" value="Unassembled WGS sequence"/>
</dbReference>
<keyword evidence="2" id="KW-1185">Reference proteome</keyword>